<dbReference type="GO" id="GO:0043022">
    <property type="term" value="F:ribosome binding"/>
    <property type="evidence" value="ECO:0007669"/>
    <property type="project" value="UniProtKB-UniRule"/>
</dbReference>
<dbReference type="KEGG" id="frc:KX01_1681"/>
<evidence type="ECO:0000256" key="4">
    <source>
        <dbReference type="ARBA" id="ARBA00022884"/>
    </source>
</evidence>
<dbReference type="Gene3D" id="1.10.60.30">
    <property type="entry name" value="PSPTO4464-like domains"/>
    <property type="match status" value="2"/>
</dbReference>
<dbReference type="EMBL" id="CP009654">
    <property type="protein sequence ID" value="APC96627.1"/>
    <property type="molecule type" value="Genomic_DNA"/>
</dbReference>
<dbReference type="NCBIfam" id="NF003593">
    <property type="entry name" value="PRK05255.1-1"/>
    <property type="match status" value="1"/>
</dbReference>
<dbReference type="RefSeq" id="WP_071664545.1">
    <property type="nucleotide sequence ID" value="NZ_CP009654.1"/>
</dbReference>
<proteinExistence type="inferred from homology"/>
<dbReference type="SUPFAM" id="SSF158710">
    <property type="entry name" value="PSPTO4464-like"/>
    <property type="match status" value="1"/>
</dbReference>
<dbReference type="GO" id="GO:1902626">
    <property type="term" value="P:assembly of large subunit precursor of preribosome"/>
    <property type="evidence" value="ECO:0007669"/>
    <property type="project" value="UniProtKB-UniRule"/>
</dbReference>
<dbReference type="HAMAP" id="MF_00765">
    <property type="entry name" value="DarP"/>
    <property type="match status" value="1"/>
</dbReference>
<dbReference type="AlphaFoldDB" id="A0A1J0KSG3"/>
<evidence type="ECO:0000313" key="6">
    <source>
        <dbReference type="EMBL" id="APC96627.1"/>
    </source>
</evidence>
<evidence type="ECO:0000256" key="2">
    <source>
        <dbReference type="ARBA" id="ARBA00022517"/>
    </source>
</evidence>
<comment type="function">
    <text evidence="5">Member of a network of 50S ribosomal subunit biogenesis factors which assembles along the 30S-50S interface, preventing incorrect 23S rRNA structures from forming. Promotes peptidyl transferase center (PTC) maturation.</text>
</comment>
<dbReference type="InterPro" id="IPR006839">
    <property type="entry name" value="DarP"/>
</dbReference>
<dbReference type="Pfam" id="PF04751">
    <property type="entry name" value="DarP"/>
    <property type="match status" value="1"/>
</dbReference>
<sequence length="185" mass="21904">MGKVIDLDQIEQQEWEEENAYYRQSESKSKIKRDMLEITDFGRELTELNNTQLDKLPIDENLKKNILTARSMQKIALKRQIQFIGKLLRKVDNLEDIQEAHSKLVNKNKEANLVFHRLEHIREALLATETADSMLQQVLEEFPGIDIQNLRQLIRNHHKEMEKNKPKKSYRQIFQVLKEASPEIN</sequence>
<dbReference type="CDD" id="cd16331">
    <property type="entry name" value="YjgA-like"/>
    <property type="match status" value="1"/>
</dbReference>
<organism evidence="6 7">
    <name type="scientific">Francisella frigiditurris</name>
    <dbReference type="NCBI Taxonomy" id="1542390"/>
    <lineage>
        <taxon>Bacteria</taxon>
        <taxon>Pseudomonadati</taxon>
        <taxon>Pseudomonadota</taxon>
        <taxon>Gammaproteobacteria</taxon>
        <taxon>Thiotrichales</taxon>
        <taxon>Francisellaceae</taxon>
        <taxon>Francisella</taxon>
    </lineage>
</organism>
<reference evidence="7" key="1">
    <citation type="submission" date="2014-10" db="EMBL/GenBank/DDBJ databases">
        <authorList>
            <person name="Kuske C.R."/>
            <person name="Challacombe J.F."/>
            <person name="Daligault H.E."/>
            <person name="Davenport K.W."/>
            <person name="Johnson S.L."/>
            <person name="Siddaramappa S."/>
            <person name="Petersen J.M."/>
        </authorList>
    </citation>
    <scope>NUCLEOTIDE SEQUENCE [LARGE SCALE GENOMIC DNA]</scope>
    <source>
        <strain evidence="7">CA97-1460</strain>
    </source>
</reference>
<dbReference type="Proteomes" id="UP000182521">
    <property type="component" value="Chromosome"/>
</dbReference>
<gene>
    <name evidence="5" type="primary">darP</name>
    <name evidence="6" type="ORF">KX01_1681</name>
</gene>
<keyword evidence="2 5" id="KW-0690">Ribosome biogenesis</keyword>
<comment type="similarity">
    <text evidence="5">Belongs to the DarP family.</text>
</comment>
<evidence type="ECO:0000256" key="1">
    <source>
        <dbReference type="ARBA" id="ARBA00022490"/>
    </source>
</evidence>
<dbReference type="OrthoDB" id="5293604at2"/>
<dbReference type="PANTHER" id="PTHR38101">
    <property type="entry name" value="UPF0307 PROTEIN YJGA"/>
    <property type="match status" value="1"/>
</dbReference>
<evidence type="ECO:0000313" key="7">
    <source>
        <dbReference type="Proteomes" id="UP000182521"/>
    </source>
</evidence>
<keyword evidence="1 5" id="KW-0963">Cytoplasm</keyword>
<dbReference type="InterPro" id="IPR023153">
    <property type="entry name" value="DarP_sf"/>
</dbReference>
<dbReference type="PANTHER" id="PTHR38101:SF1">
    <property type="entry name" value="UPF0307 PROTEIN YJGA"/>
    <property type="match status" value="1"/>
</dbReference>
<evidence type="ECO:0000256" key="5">
    <source>
        <dbReference type="HAMAP-Rule" id="MF_00765"/>
    </source>
</evidence>
<evidence type="ECO:0000256" key="3">
    <source>
        <dbReference type="ARBA" id="ARBA00022730"/>
    </source>
</evidence>
<protein>
    <recommendedName>
        <fullName evidence="5">Dual-action ribosomal maturation protein DarP</fullName>
    </recommendedName>
    <alternativeName>
        <fullName evidence="5">Large ribosomal subunit assembly factor DarP</fullName>
    </alternativeName>
</protein>
<dbReference type="GO" id="GO:0019843">
    <property type="term" value="F:rRNA binding"/>
    <property type="evidence" value="ECO:0007669"/>
    <property type="project" value="UniProtKB-UniRule"/>
</dbReference>
<keyword evidence="3 5" id="KW-0699">rRNA-binding</keyword>
<dbReference type="STRING" id="1542390.KX01_1681"/>
<accession>A0A1J0KSG3</accession>
<name>A0A1J0KSG3_9GAMM</name>
<dbReference type="PIRSF" id="PIRSF016183">
    <property type="entry name" value="UCP016183"/>
    <property type="match status" value="1"/>
</dbReference>
<keyword evidence="4 5" id="KW-0694">RNA-binding</keyword>
<dbReference type="GO" id="GO:0005829">
    <property type="term" value="C:cytosol"/>
    <property type="evidence" value="ECO:0007669"/>
    <property type="project" value="TreeGrafter"/>
</dbReference>
<keyword evidence="7" id="KW-1185">Reference proteome</keyword>
<comment type="subcellular location">
    <subcellularLocation>
        <location evidence="5">Cytoplasm</location>
    </subcellularLocation>
    <text evidence="5">Associates with late stage pre-50S ribosomal subunits.</text>
</comment>